<gene>
    <name evidence="2" type="ordered locus">Francci3_2151</name>
</gene>
<proteinExistence type="predicted"/>
<feature type="compositionally biased region" description="Pro residues" evidence="1">
    <location>
        <begin position="22"/>
        <end position="34"/>
    </location>
</feature>
<dbReference type="HOGENOM" id="CLU_1014720_0_0_11"/>
<organism evidence="2 3">
    <name type="scientific">Frankia casuarinae (strain DSM 45818 / CECT 9043 / HFP020203 / CcI3)</name>
    <dbReference type="NCBI Taxonomy" id="106370"/>
    <lineage>
        <taxon>Bacteria</taxon>
        <taxon>Bacillati</taxon>
        <taxon>Actinomycetota</taxon>
        <taxon>Actinomycetes</taxon>
        <taxon>Frankiales</taxon>
        <taxon>Frankiaceae</taxon>
        <taxon>Frankia</taxon>
    </lineage>
</organism>
<protein>
    <submittedName>
        <fullName evidence="2">Uncharacterized protein</fullName>
    </submittedName>
</protein>
<name>Q2JB19_FRACC</name>
<reference evidence="2 3" key="1">
    <citation type="journal article" date="2007" name="Genome Res.">
        <title>Genome characteristics of facultatively symbiotic Frankia sp. strains reflect host range and host plant biogeography.</title>
        <authorList>
            <person name="Normand P."/>
            <person name="Lapierre P."/>
            <person name="Tisa L.S."/>
            <person name="Gogarten J.P."/>
            <person name="Alloisio N."/>
            <person name="Bagnarol E."/>
            <person name="Bassi C.A."/>
            <person name="Berry A.M."/>
            <person name="Bickhart D.M."/>
            <person name="Choisne N."/>
            <person name="Couloux A."/>
            <person name="Cournoyer B."/>
            <person name="Cruveiller S."/>
            <person name="Daubin V."/>
            <person name="Demange N."/>
            <person name="Francino M.P."/>
            <person name="Goltsman E."/>
            <person name="Huang Y."/>
            <person name="Kopp O.R."/>
            <person name="Labarre L."/>
            <person name="Lapidus A."/>
            <person name="Lavire C."/>
            <person name="Marechal J."/>
            <person name="Martinez M."/>
            <person name="Mastronunzio J.E."/>
            <person name="Mullin B.C."/>
            <person name="Niemann J."/>
            <person name="Pujic P."/>
            <person name="Rawnsley T."/>
            <person name="Rouy Z."/>
            <person name="Schenowitz C."/>
            <person name="Sellstedt A."/>
            <person name="Tavares F."/>
            <person name="Tomkins J.P."/>
            <person name="Vallenet D."/>
            <person name="Valverde C."/>
            <person name="Wall L.G."/>
            <person name="Wang Y."/>
            <person name="Medigue C."/>
            <person name="Benson D.R."/>
        </authorList>
    </citation>
    <scope>NUCLEOTIDE SEQUENCE [LARGE SCALE GENOMIC DNA]</scope>
    <source>
        <strain evidence="3">DSM 45818 / CECT 9043 / CcI3</strain>
    </source>
</reference>
<accession>Q2JB19</accession>
<dbReference type="Proteomes" id="UP000001937">
    <property type="component" value="Chromosome"/>
</dbReference>
<feature type="compositionally biased region" description="Basic and acidic residues" evidence="1">
    <location>
        <begin position="1"/>
        <end position="10"/>
    </location>
</feature>
<evidence type="ECO:0000313" key="3">
    <source>
        <dbReference type="Proteomes" id="UP000001937"/>
    </source>
</evidence>
<feature type="compositionally biased region" description="Basic residues" evidence="1">
    <location>
        <begin position="198"/>
        <end position="211"/>
    </location>
</feature>
<evidence type="ECO:0000313" key="2">
    <source>
        <dbReference type="EMBL" id="ABD11523.1"/>
    </source>
</evidence>
<dbReference type="KEGG" id="fra:Francci3_2151"/>
<feature type="region of interest" description="Disordered" evidence="1">
    <location>
        <begin position="1"/>
        <end position="34"/>
    </location>
</feature>
<keyword evidence="3" id="KW-1185">Reference proteome</keyword>
<sequence length="274" mass="29531">MIAVARRDTPDVLAGRSHRPTAPAPPTGNPPTPPATIRAVAGIPESTKISLRQRLVEHATGRWPRITALSTRYRGPFVYVTATDPDGDAQPLCRLRYVGYANNWGFAIWRASHNDYADSILADGSPTGTAEAALDLAAGLYLPATADNRRTNGDAHYLGLREIRLPATIWDQILAAIRSRAVTASTGDSAGSDLQGLRRARGPGHRPRHGPRPPGKVDLVLPVVRRHGRTICTAGQRGCRVRSRLSRRARAVNGFWRWATPGGKPATDFSAPAA</sequence>
<dbReference type="eggNOG" id="ENOG50323M1">
    <property type="taxonomic scope" value="Bacteria"/>
</dbReference>
<evidence type="ECO:0000256" key="1">
    <source>
        <dbReference type="SAM" id="MobiDB-lite"/>
    </source>
</evidence>
<feature type="region of interest" description="Disordered" evidence="1">
    <location>
        <begin position="185"/>
        <end position="218"/>
    </location>
</feature>
<dbReference type="EMBL" id="CP000249">
    <property type="protein sequence ID" value="ABD11523.1"/>
    <property type="molecule type" value="Genomic_DNA"/>
</dbReference>
<dbReference type="AlphaFoldDB" id="Q2JB19"/>